<reference evidence="1" key="2">
    <citation type="journal article" date="2015" name="Data Brief">
        <title>Shoot transcriptome of the giant reed, Arundo donax.</title>
        <authorList>
            <person name="Barrero R.A."/>
            <person name="Guerrero F.D."/>
            <person name="Moolhuijzen P."/>
            <person name="Goolsby J.A."/>
            <person name="Tidwell J."/>
            <person name="Bellgard S.E."/>
            <person name="Bellgard M.I."/>
        </authorList>
    </citation>
    <scope>NUCLEOTIDE SEQUENCE</scope>
    <source>
        <tissue evidence="1">Shoot tissue taken approximately 20 cm above the soil surface</tissue>
    </source>
</reference>
<organism evidence="1">
    <name type="scientific">Arundo donax</name>
    <name type="common">Giant reed</name>
    <name type="synonym">Donax arundinaceus</name>
    <dbReference type="NCBI Taxonomy" id="35708"/>
    <lineage>
        <taxon>Eukaryota</taxon>
        <taxon>Viridiplantae</taxon>
        <taxon>Streptophyta</taxon>
        <taxon>Embryophyta</taxon>
        <taxon>Tracheophyta</taxon>
        <taxon>Spermatophyta</taxon>
        <taxon>Magnoliopsida</taxon>
        <taxon>Liliopsida</taxon>
        <taxon>Poales</taxon>
        <taxon>Poaceae</taxon>
        <taxon>PACMAD clade</taxon>
        <taxon>Arundinoideae</taxon>
        <taxon>Arundineae</taxon>
        <taxon>Arundo</taxon>
    </lineage>
</organism>
<proteinExistence type="predicted"/>
<dbReference type="EMBL" id="GBRH01240751">
    <property type="protein sequence ID" value="JAD57144.1"/>
    <property type="molecule type" value="Transcribed_RNA"/>
</dbReference>
<protein>
    <submittedName>
        <fullName evidence="1">Uncharacterized protein</fullName>
    </submittedName>
</protein>
<name>A0A0A9AZL0_ARUDO</name>
<sequence>MVWEAKSEPPVDLEKAAAGKKEAFVMDPWREKVLITYYVVCTMGLGAVDHDFHRKAEVSVPMPDVDIL</sequence>
<evidence type="ECO:0000313" key="1">
    <source>
        <dbReference type="EMBL" id="JAD57144.1"/>
    </source>
</evidence>
<dbReference type="AlphaFoldDB" id="A0A0A9AZL0"/>
<reference evidence="1" key="1">
    <citation type="submission" date="2014-09" db="EMBL/GenBank/DDBJ databases">
        <authorList>
            <person name="Magalhaes I.L.F."/>
            <person name="Oliveira U."/>
            <person name="Santos F.R."/>
            <person name="Vidigal T.H.D.A."/>
            <person name="Brescovit A.D."/>
            <person name="Santos A.J."/>
        </authorList>
    </citation>
    <scope>NUCLEOTIDE SEQUENCE</scope>
    <source>
        <tissue evidence="1">Shoot tissue taken approximately 20 cm above the soil surface</tissue>
    </source>
</reference>
<accession>A0A0A9AZL0</accession>